<dbReference type="EMBL" id="CAJNNV010011999">
    <property type="protein sequence ID" value="CAE8600279.1"/>
    <property type="molecule type" value="Genomic_DNA"/>
</dbReference>
<evidence type="ECO:0000313" key="12">
    <source>
        <dbReference type="Proteomes" id="UP000654075"/>
    </source>
</evidence>
<feature type="region of interest" description="Disordered" evidence="8">
    <location>
        <begin position="410"/>
        <end position="432"/>
    </location>
</feature>
<evidence type="ECO:0008006" key="13">
    <source>
        <dbReference type="Google" id="ProtNLM"/>
    </source>
</evidence>
<feature type="compositionally biased region" description="Basic and acidic residues" evidence="8">
    <location>
        <begin position="834"/>
        <end position="846"/>
    </location>
</feature>
<dbReference type="Gene3D" id="1.10.510.10">
    <property type="entry name" value="Transferase(Phosphotransferase) domain 1"/>
    <property type="match status" value="1"/>
</dbReference>
<feature type="compositionally biased region" description="Low complexity" evidence="8">
    <location>
        <begin position="733"/>
        <end position="745"/>
    </location>
</feature>
<evidence type="ECO:0000256" key="1">
    <source>
        <dbReference type="ARBA" id="ARBA00011245"/>
    </source>
</evidence>
<feature type="binding site" evidence="7">
    <location>
        <position position="116"/>
    </location>
    <ligand>
        <name>ATP</name>
        <dbReference type="ChEBI" id="CHEBI:30616"/>
    </ligand>
</feature>
<dbReference type="Proteomes" id="UP000654075">
    <property type="component" value="Unassembled WGS sequence"/>
</dbReference>
<dbReference type="InterPro" id="IPR008271">
    <property type="entry name" value="Ser/Thr_kinase_AS"/>
</dbReference>
<dbReference type="CDD" id="cd14003">
    <property type="entry name" value="STKc_AMPK-like"/>
    <property type="match status" value="1"/>
</dbReference>
<feature type="compositionally biased region" description="Low complexity" evidence="8">
    <location>
        <begin position="857"/>
        <end position="891"/>
    </location>
</feature>
<dbReference type="CDD" id="cd14335">
    <property type="entry name" value="UBA_SnRK1_plant"/>
    <property type="match status" value="1"/>
</dbReference>
<proteinExistence type="predicted"/>
<protein>
    <recommendedName>
        <fullName evidence="13">Non-specific serine/threonine protein kinase</fullName>
    </recommendedName>
</protein>
<dbReference type="InterPro" id="IPR000719">
    <property type="entry name" value="Prot_kinase_dom"/>
</dbReference>
<keyword evidence="2" id="KW-0723">Serine/threonine-protein kinase</keyword>
<organism evidence="11 12">
    <name type="scientific">Polarella glacialis</name>
    <name type="common">Dinoflagellate</name>
    <dbReference type="NCBI Taxonomy" id="89957"/>
    <lineage>
        <taxon>Eukaryota</taxon>
        <taxon>Sar</taxon>
        <taxon>Alveolata</taxon>
        <taxon>Dinophyceae</taxon>
        <taxon>Suessiales</taxon>
        <taxon>Suessiaceae</taxon>
        <taxon>Polarella</taxon>
    </lineage>
</organism>
<feature type="region of interest" description="Disordered" evidence="8">
    <location>
        <begin position="663"/>
        <end position="706"/>
    </location>
</feature>
<evidence type="ECO:0000259" key="9">
    <source>
        <dbReference type="PROSITE" id="PS50011"/>
    </source>
</evidence>
<dbReference type="PROSITE" id="PS00107">
    <property type="entry name" value="PROTEIN_KINASE_ATP"/>
    <property type="match status" value="1"/>
</dbReference>
<keyword evidence="6 7" id="KW-0067">ATP-binding</keyword>
<feature type="compositionally biased region" description="Low complexity" evidence="8">
    <location>
        <begin position="810"/>
        <end position="833"/>
    </location>
</feature>
<evidence type="ECO:0000259" key="10">
    <source>
        <dbReference type="PROSITE" id="PS50030"/>
    </source>
</evidence>
<accession>A0A813EIX6</accession>
<comment type="caution">
    <text evidence="11">The sequence shown here is derived from an EMBL/GenBank/DDBJ whole genome shotgun (WGS) entry which is preliminary data.</text>
</comment>
<dbReference type="PANTHER" id="PTHR24346">
    <property type="entry name" value="MAP/MICROTUBULE AFFINITY-REGULATING KINASE"/>
    <property type="match status" value="1"/>
</dbReference>
<dbReference type="GO" id="GO:0035556">
    <property type="term" value="P:intracellular signal transduction"/>
    <property type="evidence" value="ECO:0007669"/>
    <property type="project" value="TreeGrafter"/>
</dbReference>
<keyword evidence="5" id="KW-0418">Kinase</keyword>
<evidence type="ECO:0000256" key="7">
    <source>
        <dbReference type="PROSITE-ProRule" id="PRU10141"/>
    </source>
</evidence>
<dbReference type="Pfam" id="PF00069">
    <property type="entry name" value="Pkinase"/>
    <property type="match status" value="1"/>
</dbReference>
<dbReference type="FunFam" id="1.10.510.10:FF:000571">
    <property type="entry name" value="Maternal embryonic leucine zipper kinase"/>
    <property type="match status" value="1"/>
</dbReference>
<reference evidence="11" key="1">
    <citation type="submission" date="2021-02" db="EMBL/GenBank/DDBJ databases">
        <authorList>
            <person name="Dougan E. K."/>
            <person name="Rhodes N."/>
            <person name="Thang M."/>
            <person name="Chan C."/>
        </authorList>
    </citation>
    <scope>NUCLEOTIDE SEQUENCE</scope>
</reference>
<gene>
    <name evidence="11" type="ORF">PGLA1383_LOCUS18610</name>
</gene>
<dbReference type="InterPro" id="IPR017441">
    <property type="entry name" value="Protein_kinase_ATP_BS"/>
</dbReference>
<evidence type="ECO:0000256" key="8">
    <source>
        <dbReference type="SAM" id="MobiDB-lite"/>
    </source>
</evidence>
<dbReference type="GO" id="GO:0005524">
    <property type="term" value="F:ATP binding"/>
    <property type="evidence" value="ECO:0007669"/>
    <property type="project" value="UniProtKB-UniRule"/>
</dbReference>
<dbReference type="GO" id="GO:0005737">
    <property type="term" value="C:cytoplasm"/>
    <property type="evidence" value="ECO:0007669"/>
    <property type="project" value="TreeGrafter"/>
</dbReference>
<feature type="region of interest" description="Disordered" evidence="8">
    <location>
        <begin position="727"/>
        <end position="945"/>
    </location>
</feature>
<feature type="domain" description="UBA" evidence="10">
    <location>
        <begin position="358"/>
        <end position="398"/>
    </location>
</feature>
<evidence type="ECO:0000256" key="3">
    <source>
        <dbReference type="ARBA" id="ARBA00022679"/>
    </source>
</evidence>
<dbReference type="OMA" id="FTIANWR"/>
<dbReference type="FunFam" id="3.30.200.20:FF:000003">
    <property type="entry name" value="Non-specific serine/threonine protein kinase"/>
    <property type="match status" value="1"/>
</dbReference>
<dbReference type="PROSITE" id="PS50030">
    <property type="entry name" value="UBA"/>
    <property type="match status" value="1"/>
</dbReference>
<feature type="domain" description="Protein kinase" evidence="9">
    <location>
        <begin position="87"/>
        <end position="339"/>
    </location>
</feature>
<evidence type="ECO:0000256" key="2">
    <source>
        <dbReference type="ARBA" id="ARBA00022527"/>
    </source>
</evidence>
<feature type="region of interest" description="Disordered" evidence="8">
    <location>
        <begin position="448"/>
        <end position="536"/>
    </location>
</feature>
<dbReference type="SMART" id="SM00220">
    <property type="entry name" value="S_TKc"/>
    <property type="match status" value="1"/>
</dbReference>
<evidence type="ECO:0000256" key="4">
    <source>
        <dbReference type="ARBA" id="ARBA00022741"/>
    </source>
</evidence>
<dbReference type="SUPFAM" id="SSF56112">
    <property type="entry name" value="Protein kinase-like (PK-like)"/>
    <property type="match status" value="1"/>
</dbReference>
<dbReference type="PROSITE" id="PS00108">
    <property type="entry name" value="PROTEIN_KINASE_ST"/>
    <property type="match status" value="1"/>
</dbReference>
<feature type="compositionally biased region" description="Low complexity" evidence="8">
    <location>
        <begin position="773"/>
        <end position="793"/>
    </location>
</feature>
<dbReference type="GO" id="GO:0004674">
    <property type="term" value="F:protein serine/threonine kinase activity"/>
    <property type="evidence" value="ECO:0007669"/>
    <property type="project" value="UniProtKB-KW"/>
</dbReference>
<dbReference type="PROSITE" id="PS50011">
    <property type="entry name" value="PROTEIN_KINASE_DOM"/>
    <property type="match status" value="1"/>
</dbReference>
<dbReference type="InterPro" id="IPR015940">
    <property type="entry name" value="UBA"/>
</dbReference>
<keyword evidence="3" id="KW-0808">Transferase</keyword>
<feature type="compositionally biased region" description="Low complexity" evidence="8">
    <location>
        <begin position="677"/>
        <end position="686"/>
    </location>
</feature>
<dbReference type="InterPro" id="IPR011009">
    <property type="entry name" value="Kinase-like_dom_sf"/>
</dbReference>
<name>A0A813EIX6_POLGL</name>
<dbReference type="PANTHER" id="PTHR24346:SF82">
    <property type="entry name" value="KP78A-RELATED"/>
    <property type="match status" value="1"/>
</dbReference>
<keyword evidence="4 7" id="KW-0547">Nucleotide-binding</keyword>
<dbReference type="AlphaFoldDB" id="A0A813EIX6"/>
<evidence type="ECO:0000256" key="6">
    <source>
        <dbReference type="ARBA" id="ARBA00022840"/>
    </source>
</evidence>
<feature type="compositionally biased region" description="Basic and acidic residues" evidence="8">
    <location>
        <begin position="936"/>
        <end position="945"/>
    </location>
</feature>
<feature type="compositionally biased region" description="Low complexity" evidence="8">
    <location>
        <begin position="516"/>
        <end position="530"/>
    </location>
</feature>
<dbReference type="OrthoDB" id="193931at2759"/>
<evidence type="ECO:0000313" key="11">
    <source>
        <dbReference type="EMBL" id="CAE8600279.1"/>
    </source>
</evidence>
<keyword evidence="12" id="KW-1185">Reference proteome</keyword>
<evidence type="ECO:0000256" key="5">
    <source>
        <dbReference type="ARBA" id="ARBA00022777"/>
    </source>
</evidence>
<sequence length="945" mass="99738">MTVAQPYHVHHAVSAAMPTPIKTQQAMSPQQMSLLPPPIAAPTVIQQQSVAKPPAPNGAVAVAQATAQHQMQQSRGPHVSNKSLGHYILGKTIGEGTFGKVKLGRHILTGEKVAVKVLEKDRIIEVADVERVAREVQLLKLIRHPHVVQLFEIIETKGQLYLIMEYACGGELFDYIVNTQRIPEPEACQFFHQIIAGVEKIHSMNVVHRDLKPENLLLDEHKKVKIVDFGLSNSFMDKQRLKTACGSPCYAPPEMVAGHSYVPQSCDLWCCGVILFAMVCGYLPFEDNNTSALYKKILAANYTPPAFISNSVKELIAGLLTVEPSHRFTIARVRAHEWYRQVSEASTRPRDLLPGQLGLDEDVLLSLKQHGFPREYAISCLQLNKHNNVTTTYYLLAAKRRRMMERLQFRKSDEENGHQRPAMSPSTSPAGEGDVAVAVVENSSQGFMATGQDATPLPGSRDHKILATPTTVGSPAAGVLPGASAMDPRSEPAVSFPSRLFTPPHTATTPRRETSTGDAAPSPSATTAGPLRGAQEAVDALSASLGASRPGVGVVRGAGGRAVAGPSGSLGQAWHTAQETLLGRTLTSQAFATSPAPAFTSSVGSNISGGSASMRAGAGSPIAAGGPVTAVTGTVPQVAAAPSTPRARGYPVASWAAGPCGSCGAREPAPPPPSPGGPSVCSGSAVTPQRSPEQRGAPHSAREPRAYGAGGILSALWSRGTGYATGSSGLPATSSTGSTSMPSGGNPELSPPPSARDLQPGTPKGPALVASNQGTPVRRPTPQQQPQNLQQPQSAAVMPQVTNVDRRPLGAAATPPSAMAAAAAFAGTATASAEAREASRSAEIRRRAAGYPDVVRQTQSQQSTPTATPTPQQQHQHQLQQQLQQQQQVPQSPRPEARYVIRQPLTLGSAPAPRNPSTTPLSARARMQPASQSLRESQRILESPR</sequence>
<comment type="subunit">
    <text evidence="1">Monomer.</text>
</comment>